<evidence type="ECO:0000256" key="6">
    <source>
        <dbReference type="PROSITE-ProRule" id="PRU00201"/>
    </source>
</evidence>
<gene>
    <name evidence="8" type="ORF">RF11_03724</name>
</gene>
<dbReference type="InterPro" id="IPR018186">
    <property type="entry name" value="TF_T-box_CS"/>
</dbReference>
<dbReference type="OrthoDB" id="7442607at2759"/>
<dbReference type="OMA" id="TVYMYTC"/>
<evidence type="ECO:0000256" key="3">
    <source>
        <dbReference type="ARBA" id="ARBA00023125"/>
    </source>
</evidence>
<feature type="domain" description="T-box" evidence="7">
    <location>
        <begin position="71"/>
        <end position="189"/>
    </location>
</feature>
<protein>
    <submittedName>
        <fullName evidence="8">T-box-containing protein TBXT</fullName>
    </submittedName>
</protein>
<dbReference type="AlphaFoldDB" id="A0A0C2JJT3"/>
<comment type="caution">
    <text evidence="6">Lacks conserved residue(s) required for the propagation of feature annotation.</text>
</comment>
<keyword evidence="4" id="KW-0804">Transcription</keyword>
<dbReference type="Proteomes" id="UP000031668">
    <property type="component" value="Unassembled WGS sequence"/>
</dbReference>
<comment type="caution">
    <text evidence="8">The sequence shown here is derived from an EMBL/GenBank/DDBJ whole genome shotgun (WGS) entry which is preliminary data.</text>
</comment>
<evidence type="ECO:0000259" key="7">
    <source>
        <dbReference type="PROSITE" id="PS50252"/>
    </source>
</evidence>
<dbReference type="Pfam" id="PF00907">
    <property type="entry name" value="T-box"/>
    <property type="match status" value="1"/>
</dbReference>
<evidence type="ECO:0000256" key="1">
    <source>
        <dbReference type="ARBA" id="ARBA00004123"/>
    </source>
</evidence>
<dbReference type="SMART" id="SM00425">
    <property type="entry name" value="TBOX"/>
    <property type="match status" value="1"/>
</dbReference>
<evidence type="ECO:0000313" key="8">
    <source>
        <dbReference type="EMBL" id="KII69643.1"/>
    </source>
</evidence>
<name>A0A0C2JJT3_THEKT</name>
<keyword evidence="3 6" id="KW-0238">DNA-binding</keyword>
<dbReference type="PRINTS" id="PR00937">
    <property type="entry name" value="TBOX"/>
</dbReference>
<accession>A0A0C2JJT3</accession>
<comment type="subcellular location">
    <subcellularLocation>
        <location evidence="1 6">Nucleus</location>
    </subcellularLocation>
</comment>
<evidence type="ECO:0000256" key="2">
    <source>
        <dbReference type="ARBA" id="ARBA00023015"/>
    </source>
</evidence>
<evidence type="ECO:0000256" key="5">
    <source>
        <dbReference type="ARBA" id="ARBA00023242"/>
    </source>
</evidence>
<dbReference type="InterPro" id="IPR001699">
    <property type="entry name" value="TF_T-box"/>
</dbReference>
<sequence length="189" mass="22098">MVNQMLADENRNLHPLVMHHDNPSFYPGIFCLFIIALERQVPDRNPNHYEKFPSDSADSTRINSNTLKVSLEDSDLWQVFNQHVNEMIVTRTGRRLFPVYKIKIEGLDPNEMYKFELDFQLVESFRWKYVGGEWLKSSRSDVLSTSGVYTHPDSPNYGKFWMHSVVSFSRAKITNRDQSNSEAVRAYND</sequence>
<dbReference type="SUPFAM" id="SSF49417">
    <property type="entry name" value="p53-like transcription factors"/>
    <property type="match status" value="1"/>
</dbReference>
<dbReference type="InterPro" id="IPR036960">
    <property type="entry name" value="T-box_sf"/>
</dbReference>
<dbReference type="GO" id="GO:0001708">
    <property type="term" value="P:cell fate specification"/>
    <property type="evidence" value="ECO:0007669"/>
    <property type="project" value="TreeGrafter"/>
</dbReference>
<dbReference type="GO" id="GO:0045893">
    <property type="term" value="P:positive regulation of DNA-templated transcription"/>
    <property type="evidence" value="ECO:0007669"/>
    <property type="project" value="InterPro"/>
</dbReference>
<keyword evidence="9" id="KW-1185">Reference proteome</keyword>
<dbReference type="GO" id="GO:0000785">
    <property type="term" value="C:chromatin"/>
    <property type="evidence" value="ECO:0007669"/>
    <property type="project" value="TreeGrafter"/>
</dbReference>
<keyword evidence="2" id="KW-0805">Transcription regulation</keyword>
<evidence type="ECO:0000256" key="4">
    <source>
        <dbReference type="ARBA" id="ARBA00023163"/>
    </source>
</evidence>
<dbReference type="InterPro" id="IPR008967">
    <property type="entry name" value="p53-like_TF_DNA-bd_sf"/>
</dbReference>
<dbReference type="PROSITE" id="PS01283">
    <property type="entry name" value="TBOX_1"/>
    <property type="match status" value="1"/>
</dbReference>
<evidence type="ECO:0000313" key="9">
    <source>
        <dbReference type="Proteomes" id="UP000031668"/>
    </source>
</evidence>
<dbReference type="InterPro" id="IPR046360">
    <property type="entry name" value="T-box_DNA-bd"/>
</dbReference>
<dbReference type="GO" id="GO:0000978">
    <property type="term" value="F:RNA polymerase II cis-regulatory region sequence-specific DNA binding"/>
    <property type="evidence" value="ECO:0007669"/>
    <property type="project" value="InterPro"/>
</dbReference>
<keyword evidence="5 6" id="KW-0539">Nucleus</keyword>
<dbReference type="EMBL" id="JWZT01002332">
    <property type="protein sequence ID" value="KII69643.1"/>
    <property type="molecule type" value="Genomic_DNA"/>
</dbReference>
<dbReference type="GO" id="GO:0000981">
    <property type="term" value="F:DNA-binding transcription factor activity, RNA polymerase II-specific"/>
    <property type="evidence" value="ECO:0007669"/>
    <property type="project" value="TreeGrafter"/>
</dbReference>
<dbReference type="PROSITE" id="PS50252">
    <property type="entry name" value="TBOX_3"/>
    <property type="match status" value="1"/>
</dbReference>
<dbReference type="PANTHER" id="PTHR11267:SF106">
    <property type="entry name" value="T-RELATED PROTEIN"/>
    <property type="match status" value="1"/>
</dbReference>
<dbReference type="PANTHER" id="PTHR11267">
    <property type="entry name" value="T-BOX PROTEIN-RELATED"/>
    <property type="match status" value="1"/>
</dbReference>
<organism evidence="8 9">
    <name type="scientific">Thelohanellus kitauei</name>
    <name type="common">Myxosporean</name>
    <dbReference type="NCBI Taxonomy" id="669202"/>
    <lineage>
        <taxon>Eukaryota</taxon>
        <taxon>Metazoa</taxon>
        <taxon>Cnidaria</taxon>
        <taxon>Myxozoa</taxon>
        <taxon>Myxosporea</taxon>
        <taxon>Bivalvulida</taxon>
        <taxon>Platysporina</taxon>
        <taxon>Myxobolidae</taxon>
        <taxon>Thelohanellus</taxon>
    </lineage>
</organism>
<dbReference type="Gene3D" id="2.60.40.820">
    <property type="entry name" value="Transcription factor, T-box"/>
    <property type="match status" value="1"/>
</dbReference>
<dbReference type="GO" id="GO:0005634">
    <property type="term" value="C:nucleus"/>
    <property type="evidence" value="ECO:0007669"/>
    <property type="project" value="UniProtKB-SubCell"/>
</dbReference>
<reference evidence="8 9" key="1">
    <citation type="journal article" date="2014" name="Genome Biol. Evol.">
        <title>The genome of the myxosporean Thelohanellus kitauei shows adaptations to nutrient acquisition within its fish host.</title>
        <authorList>
            <person name="Yang Y."/>
            <person name="Xiong J."/>
            <person name="Zhou Z."/>
            <person name="Huo F."/>
            <person name="Miao W."/>
            <person name="Ran C."/>
            <person name="Liu Y."/>
            <person name="Zhang J."/>
            <person name="Feng J."/>
            <person name="Wang M."/>
            <person name="Wang M."/>
            <person name="Wang L."/>
            <person name="Yao B."/>
        </authorList>
    </citation>
    <scope>NUCLEOTIDE SEQUENCE [LARGE SCALE GENOMIC DNA]</scope>
    <source>
        <strain evidence="8">Wuqing</strain>
    </source>
</reference>
<proteinExistence type="predicted"/>